<feature type="non-terminal residue" evidence="1">
    <location>
        <position position="73"/>
    </location>
</feature>
<name>A0A8K0CVM3_IGNLU</name>
<accession>A0A8K0CVM3</accession>
<sequence length="73" mass="8096">MRQITAVFVSIVFFQAVLGANILFIAPLASPSHYLWNKALSLALVERGHNVTIVTHDTEKDATPKNYTVITLE</sequence>
<dbReference type="SUPFAM" id="SSF53756">
    <property type="entry name" value="UDP-Glycosyltransferase/glycogen phosphorylase"/>
    <property type="match status" value="1"/>
</dbReference>
<gene>
    <name evidence="1" type="ORF">ILUMI_11758</name>
</gene>
<proteinExistence type="predicted"/>
<comment type="caution">
    <text evidence="1">The sequence shown here is derived from an EMBL/GenBank/DDBJ whole genome shotgun (WGS) entry which is preliminary data.</text>
</comment>
<evidence type="ECO:0000313" key="1">
    <source>
        <dbReference type="EMBL" id="KAF2894414.1"/>
    </source>
</evidence>
<dbReference type="Proteomes" id="UP000801492">
    <property type="component" value="Unassembled WGS sequence"/>
</dbReference>
<keyword evidence="2" id="KW-1185">Reference proteome</keyword>
<evidence type="ECO:0000313" key="2">
    <source>
        <dbReference type="Proteomes" id="UP000801492"/>
    </source>
</evidence>
<dbReference type="OrthoDB" id="6777288at2759"/>
<reference evidence="1" key="1">
    <citation type="submission" date="2019-08" db="EMBL/GenBank/DDBJ databases">
        <title>The genome of the North American firefly Photinus pyralis.</title>
        <authorList>
            <consortium name="Photinus pyralis genome working group"/>
            <person name="Fallon T.R."/>
            <person name="Sander Lower S.E."/>
            <person name="Weng J.-K."/>
        </authorList>
    </citation>
    <scope>NUCLEOTIDE SEQUENCE</scope>
    <source>
        <strain evidence="1">TRF0915ILg1</strain>
        <tissue evidence="1">Whole body</tissue>
    </source>
</reference>
<dbReference type="EMBL" id="VTPC01007014">
    <property type="protein sequence ID" value="KAF2894414.1"/>
    <property type="molecule type" value="Genomic_DNA"/>
</dbReference>
<dbReference type="AlphaFoldDB" id="A0A8K0CVM3"/>
<organism evidence="1 2">
    <name type="scientific">Ignelater luminosus</name>
    <name type="common">Cucubano</name>
    <name type="synonym">Pyrophorus luminosus</name>
    <dbReference type="NCBI Taxonomy" id="2038154"/>
    <lineage>
        <taxon>Eukaryota</taxon>
        <taxon>Metazoa</taxon>
        <taxon>Ecdysozoa</taxon>
        <taxon>Arthropoda</taxon>
        <taxon>Hexapoda</taxon>
        <taxon>Insecta</taxon>
        <taxon>Pterygota</taxon>
        <taxon>Neoptera</taxon>
        <taxon>Endopterygota</taxon>
        <taxon>Coleoptera</taxon>
        <taxon>Polyphaga</taxon>
        <taxon>Elateriformia</taxon>
        <taxon>Elateroidea</taxon>
        <taxon>Elateridae</taxon>
        <taxon>Agrypninae</taxon>
        <taxon>Pyrophorini</taxon>
        <taxon>Ignelater</taxon>
    </lineage>
</organism>
<protein>
    <submittedName>
        <fullName evidence="1">Uncharacterized protein</fullName>
    </submittedName>
</protein>